<name>A0ABR4M2G0_9EURO</name>
<dbReference type="Proteomes" id="UP001610432">
    <property type="component" value="Unassembled WGS sequence"/>
</dbReference>
<proteinExistence type="predicted"/>
<dbReference type="EMBL" id="JBFXLQ010000004">
    <property type="protein sequence ID" value="KAL2870995.1"/>
    <property type="molecule type" value="Genomic_DNA"/>
</dbReference>
<gene>
    <name evidence="1" type="ORF">BJX67DRAFT_377610</name>
</gene>
<comment type="caution">
    <text evidence="1">The sequence shown here is derived from an EMBL/GenBank/DDBJ whole genome shotgun (WGS) entry which is preliminary data.</text>
</comment>
<keyword evidence="2" id="KW-1185">Reference proteome</keyword>
<protein>
    <submittedName>
        <fullName evidence="1">Uncharacterized protein</fullName>
    </submittedName>
</protein>
<dbReference type="RefSeq" id="XP_070889974.1">
    <property type="nucleotide sequence ID" value="XM_071032145.1"/>
</dbReference>
<accession>A0ABR4M2G0</accession>
<sequence length="101" mass="10745">MSETRGALGVQEFVIVPAPCWICIKLYFYSGVPRGTQKTLAHYNGVKGLNASWTGVYQVLVLEDGDGVEGGDGDFGTTSGGSDQLGFGTALFRLEEPVILD</sequence>
<evidence type="ECO:0000313" key="2">
    <source>
        <dbReference type="Proteomes" id="UP001610432"/>
    </source>
</evidence>
<dbReference type="GeneID" id="98147217"/>
<evidence type="ECO:0000313" key="1">
    <source>
        <dbReference type="EMBL" id="KAL2870995.1"/>
    </source>
</evidence>
<reference evidence="1 2" key="1">
    <citation type="submission" date="2024-07" db="EMBL/GenBank/DDBJ databases">
        <title>Section-level genome sequencing and comparative genomics of Aspergillus sections Usti and Cavernicolus.</title>
        <authorList>
            <consortium name="Lawrence Berkeley National Laboratory"/>
            <person name="Nybo J.L."/>
            <person name="Vesth T.C."/>
            <person name="Theobald S."/>
            <person name="Frisvad J.C."/>
            <person name="Larsen T.O."/>
            <person name="Kjaerboelling I."/>
            <person name="Rothschild-Mancinelli K."/>
            <person name="Lyhne E.K."/>
            <person name="Kogle M.E."/>
            <person name="Barry K."/>
            <person name="Clum A."/>
            <person name="Na H."/>
            <person name="Ledsgaard L."/>
            <person name="Lin J."/>
            <person name="Lipzen A."/>
            <person name="Kuo A."/>
            <person name="Riley R."/>
            <person name="Mondo S."/>
            <person name="Labutti K."/>
            <person name="Haridas S."/>
            <person name="Pangalinan J."/>
            <person name="Salamov A.A."/>
            <person name="Simmons B.A."/>
            <person name="Magnuson J.K."/>
            <person name="Chen J."/>
            <person name="Drula E."/>
            <person name="Henrissat B."/>
            <person name="Wiebenga A."/>
            <person name="Lubbers R.J."/>
            <person name="Gomes A.C."/>
            <person name="Macurrencykelacurrency M.R."/>
            <person name="Stajich J."/>
            <person name="Grigoriev I.V."/>
            <person name="Mortensen U.H."/>
            <person name="De Vries R.P."/>
            <person name="Baker S.E."/>
            <person name="Andersen M.R."/>
        </authorList>
    </citation>
    <scope>NUCLEOTIDE SEQUENCE [LARGE SCALE GENOMIC DNA]</scope>
    <source>
        <strain evidence="1 2">CBS 449.75</strain>
    </source>
</reference>
<organism evidence="1 2">
    <name type="scientific">Aspergillus lucknowensis</name>
    <dbReference type="NCBI Taxonomy" id="176173"/>
    <lineage>
        <taxon>Eukaryota</taxon>
        <taxon>Fungi</taxon>
        <taxon>Dikarya</taxon>
        <taxon>Ascomycota</taxon>
        <taxon>Pezizomycotina</taxon>
        <taxon>Eurotiomycetes</taxon>
        <taxon>Eurotiomycetidae</taxon>
        <taxon>Eurotiales</taxon>
        <taxon>Aspergillaceae</taxon>
        <taxon>Aspergillus</taxon>
        <taxon>Aspergillus subgen. Nidulantes</taxon>
    </lineage>
</organism>